<gene>
    <name evidence="1" type="ORF">S12H4_33327</name>
</gene>
<protein>
    <submittedName>
        <fullName evidence="1">Uncharacterized protein</fullName>
    </submittedName>
</protein>
<dbReference type="Pfam" id="PF00560">
    <property type="entry name" value="LRR_1"/>
    <property type="match status" value="1"/>
</dbReference>
<sequence length="113" mass="12635">MYFIFFCNEMNETKMKLKKIIPLKGAQIPQFEADILQELENQLKKEFTLVHEVKGDTTMGFTVENKRVTGIGLQDCGLTSLPDTIGNLKSLQTLLLDGNQLTTLPESIANLSS</sequence>
<dbReference type="PROSITE" id="PS51450">
    <property type="entry name" value="LRR"/>
    <property type="match status" value="1"/>
</dbReference>
<feature type="non-terminal residue" evidence="1">
    <location>
        <position position="113"/>
    </location>
</feature>
<proteinExistence type="predicted"/>
<accession>X1UCH3</accession>
<reference evidence="1" key="1">
    <citation type="journal article" date="2014" name="Front. Microbiol.">
        <title>High frequency of phylogenetically diverse reductive dehalogenase-homologous genes in deep subseafloor sedimentary metagenomes.</title>
        <authorList>
            <person name="Kawai M."/>
            <person name="Futagami T."/>
            <person name="Toyoda A."/>
            <person name="Takaki Y."/>
            <person name="Nishi S."/>
            <person name="Hori S."/>
            <person name="Arai W."/>
            <person name="Tsubouchi T."/>
            <person name="Morono Y."/>
            <person name="Uchiyama I."/>
            <person name="Ito T."/>
            <person name="Fujiyama A."/>
            <person name="Inagaki F."/>
            <person name="Takami H."/>
        </authorList>
    </citation>
    <scope>NUCLEOTIDE SEQUENCE</scope>
    <source>
        <strain evidence="1">Expedition CK06-06</strain>
    </source>
</reference>
<name>X1UCH3_9ZZZZ</name>
<dbReference type="InterPro" id="IPR032675">
    <property type="entry name" value="LRR_dom_sf"/>
</dbReference>
<dbReference type="SUPFAM" id="SSF52058">
    <property type="entry name" value="L domain-like"/>
    <property type="match status" value="1"/>
</dbReference>
<dbReference type="InterPro" id="IPR001611">
    <property type="entry name" value="Leu-rich_rpt"/>
</dbReference>
<dbReference type="Gene3D" id="3.80.10.10">
    <property type="entry name" value="Ribonuclease Inhibitor"/>
    <property type="match status" value="1"/>
</dbReference>
<evidence type="ECO:0000313" key="1">
    <source>
        <dbReference type="EMBL" id="GAI97570.1"/>
    </source>
</evidence>
<organism evidence="1">
    <name type="scientific">marine sediment metagenome</name>
    <dbReference type="NCBI Taxonomy" id="412755"/>
    <lineage>
        <taxon>unclassified sequences</taxon>
        <taxon>metagenomes</taxon>
        <taxon>ecological metagenomes</taxon>
    </lineage>
</organism>
<dbReference type="AlphaFoldDB" id="X1UCH3"/>
<comment type="caution">
    <text evidence="1">The sequence shown here is derived from an EMBL/GenBank/DDBJ whole genome shotgun (WGS) entry which is preliminary data.</text>
</comment>
<dbReference type="EMBL" id="BARW01019630">
    <property type="protein sequence ID" value="GAI97570.1"/>
    <property type="molecule type" value="Genomic_DNA"/>
</dbReference>